<accession>A0ACC2BM86</accession>
<organism evidence="1 2">
    <name type="scientific">Diphasiastrum complanatum</name>
    <name type="common">Issler's clubmoss</name>
    <name type="synonym">Lycopodium complanatum</name>
    <dbReference type="NCBI Taxonomy" id="34168"/>
    <lineage>
        <taxon>Eukaryota</taxon>
        <taxon>Viridiplantae</taxon>
        <taxon>Streptophyta</taxon>
        <taxon>Embryophyta</taxon>
        <taxon>Tracheophyta</taxon>
        <taxon>Lycopodiopsida</taxon>
        <taxon>Lycopodiales</taxon>
        <taxon>Lycopodiaceae</taxon>
        <taxon>Lycopodioideae</taxon>
        <taxon>Diphasiastrum</taxon>
    </lineage>
</organism>
<sequence>MKRRKASLIQPQAWHHRLRNLPPLCLLMFQTSAAAVAAAGKHRMIPHWALDLFVAGTKVGRWQQKDYGNFYTQAAFFRGRRNIWARRTVSLKLERAIHSEIRQFSKEEHKFLHEKLGQETPHIRIIESWKKRLKLFVKNEKEKEIISRDSYDIKIFKYIQLLAGNLSLHSGMCGASVVISKEHLPPDKPNLHEKRLQRLVSIPFPVQDKVAHYLKDIPVHVENISSPSVESDSQLCSQIATAEKDIMWGRGTSQKLELGQGSCCSSDESVVKTQKSRRLREKQRAWQNSFAGQQILQIRKSLPSYGVRETFLQALSRHQVLVVTGETGCGKTTQLPQYILESEIEAGRGVSCNIICTQPRRLPVLSVAERVAAERGEDVGESVGYKVRFEGMRSTNTRLLYCTSGVLLRRLMVDPSLKAVTHVVLDEIHERGMIEDFLLVVLKDLLPRSTRLKLVLMSATLNVELFASYFDGAPIQQIRGLAYPVEAYFLEDVFEMLGYKPKRLLDYVQSRERKIEHHYIETNISTELSDPVRDNFQSFDNRSFNRMTQDCALNWSGPEFSLIEALLEHICSNEKKGAVLVFMTGWEEIYGLMKQLKSHSILGDSRKVLLVGCHGGMTMTEQKLIFEHPPPNVRKVILATNLAETSVTIDDIVFVVDLGKAKETSYDVHNDTPYLLPRWISKSSVLQRRGRAGRVRPGVCYHLYSRYIYNQLPEDQQPELLRTPIHSICLQVKSLKLGNIVHFLSRALQPPEIIAVTKAVEFLQTIGALNEFEELTDLGQHLSVLPVEPRIGKMLIMGSVFHCLNPVLTIAAGLSVRDPFLKPLDQRELAEEARLKFSGDSFSDHLALLHAYERWDLAMKENRARAFCSDNFLSMQSLLAMSSLRKQYLELLRASGFVQDHSRTLSEHSDDTTLLRAIISAGLYPGVLSVMKDAVSCTFKTVEDEEVEIHANSVNARNKMGIRFPWLVFNEKVKTSHLFIRDATGISDSMLLLFGGRLTFGNEPGHLLMDRSGLEFFMRRDLANLYVHLRNTLDTLLQKKFRSPSLNIYSEYSPLLMALQHLLHGDHCEGSFVSGCIDLNKVNDLVALKSCGTSFNAKNELREQLQKEGIRIRPFLNTSIIKGPENDRQFVSILQVRDLRFVGEPAKSKKQAERVVCADAVRWLRDPSNSREKNKKFWGSMKPRTETKR</sequence>
<gene>
    <name evidence="1" type="ORF">O6H91_14G020400</name>
</gene>
<keyword evidence="2" id="KW-1185">Reference proteome</keyword>
<proteinExistence type="predicted"/>
<comment type="caution">
    <text evidence="1">The sequence shown here is derived from an EMBL/GenBank/DDBJ whole genome shotgun (WGS) entry which is preliminary data.</text>
</comment>
<name>A0ACC2BM86_DIPCM</name>
<evidence type="ECO:0000313" key="2">
    <source>
        <dbReference type="Proteomes" id="UP001162992"/>
    </source>
</evidence>
<dbReference type="Proteomes" id="UP001162992">
    <property type="component" value="Chromosome 14"/>
</dbReference>
<protein>
    <submittedName>
        <fullName evidence="1">Uncharacterized protein</fullName>
    </submittedName>
</protein>
<reference evidence="2" key="1">
    <citation type="journal article" date="2024" name="Proc. Natl. Acad. Sci. U.S.A.">
        <title>Extraordinary preservation of gene collinearity over three hundred million years revealed in homosporous lycophytes.</title>
        <authorList>
            <person name="Li C."/>
            <person name="Wickell D."/>
            <person name="Kuo L.Y."/>
            <person name="Chen X."/>
            <person name="Nie B."/>
            <person name="Liao X."/>
            <person name="Peng D."/>
            <person name="Ji J."/>
            <person name="Jenkins J."/>
            <person name="Williams M."/>
            <person name="Shu S."/>
            <person name="Plott C."/>
            <person name="Barry K."/>
            <person name="Rajasekar S."/>
            <person name="Grimwood J."/>
            <person name="Han X."/>
            <person name="Sun S."/>
            <person name="Hou Z."/>
            <person name="He W."/>
            <person name="Dai G."/>
            <person name="Sun C."/>
            <person name="Schmutz J."/>
            <person name="Leebens-Mack J.H."/>
            <person name="Li F.W."/>
            <person name="Wang L."/>
        </authorList>
    </citation>
    <scope>NUCLEOTIDE SEQUENCE [LARGE SCALE GENOMIC DNA]</scope>
    <source>
        <strain evidence="2">cv. PW_Plant_1</strain>
    </source>
</reference>
<evidence type="ECO:0000313" key="1">
    <source>
        <dbReference type="EMBL" id="KAJ7530813.1"/>
    </source>
</evidence>
<dbReference type="EMBL" id="CM055105">
    <property type="protein sequence ID" value="KAJ7530813.1"/>
    <property type="molecule type" value="Genomic_DNA"/>
</dbReference>